<feature type="compositionally biased region" description="Low complexity" evidence="1">
    <location>
        <begin position="55"/>
        <end position="79"/>
    </location>
</feature>
<gene>
    <name evidence="3" type="primary">RvY_06362</name>
    <name evidence="3" type="synonym">RvY_06362.2</name>
    <name evidence="3" type="ORF">RvY_06362-2</name>
</gene>
<protein>
    <submittedName>
        <fullName evidence="3">Uncharacterized protein</fullName>
    </submittedName>
</protein>
<comment type="caution">
    <text evidence="3">The sequence shown here is derived from an EMBL/GenBank/DDBJ whole genome shotgun (WGS) entry which is preliminary data.</text>
</comment>
<feature type="signal peptide" evidence="2">
    <location>
        <begin position="1"/>
        <end position="16"/>
    </location>
</feature>
<accession>A0A1D1UY97</accession>
<feature type="compositionally biased region" description="Low complexity" evidence="1">
    <location>
        <begin position="86"/>
        <end position="101"/>
    </location>
</feature>
<evidence type="ECO:0000256" key="1">
    <source>
        <dbReference type="SAM" id="MobiDB-lite"/>
    </source>
</evidence>
<feature type="region of interest" description="Disordered" evidence="1">
    <location>
        <begin position="55"/>
        <end position="101"/>
    </location>
</feature>
<evidence type="ECO:0000313" key="3">
    <source>
        <dbReference type="EMBL" id="GAU94626.1"/>
    </source>
</evidence>
<evidence type="ECO:0000256" key="2">
    <source>
        <dbReference type="SAM" id="SignalP"/>
    </source>
</evidence>
<dbReference type="Proteomes" id="UP000186922">
    <property type="component" value="Unassembled WGS sequence"/>
</dbReference>
<keyword evidence="2" id="KW-0732">Signal</keyword>
<organism evidence="3 4">
    <name type="scientific">Ramazzottius varieornatus</name>
    <name type="common">Water bear</name>
    <name type="synonym">Tardigrade</name>
    <dbReference type="NCBI Taxonomy" id="947166"/>
    <lineage>
        <taxon>Eukaryota</taxon>
        <taxon>Metazoa</taxon>
        <taxon>Ecdysozoa</taxon>
        <taxon>Tardigrada</taxon>
        <taxon>Eutardigrada</taxon>
        <taxon>Parachela</taxon>
        <taxon>Hypsibioidea</taxon>
        <taxon>Ramazzottiidae</taxon>
        <taxon>Ramazzottius</taxon>
    </lineage>
</organism>
<name>A0A1D1UY97_RAMVA</name>
<proteinExistence type="predicted"/>
<dbReference type="AlphaFoldDB" id="A0A1D1UY97"/>
<sequence length="101" mass="10949">MHCRSTLKLLFHHLLAQLLKEDSTPRWKTSPFDGTIPTKMRSSFAQLRYSMSPSSLSVSVCSSPVSTKSSSSSNSESSPGRNDTQLPVSELTPSSSSTSIL</sequence>
<dbReference type="EMBL" id="BDGG01000002">
    <property type="protein sequence ID" value="GAU94626.1"/>
    <property type="molecule type" value="Genomic_DNA"/>
</dbReference>
<reference evidence="3 4" key="1">
    <citation type="journal article" date="2016" name="Nat. Commun.">
        <title>Extremotolerant tardigrade genome and improved radiotolerance of human cultured cells by tardigrade-unique protein.</title>
        <authorList>
            <person name="Hashimoto T."/>
            <person name="Horikawa D.D."/>
            <person name="Saito Y."/>
            <person name="Kuwahara H."/>
            <person name="Kozuka-Hata H."/>
            <person name="Shin-I T."/>
            <person name="Minakuchi Y."/>
            <person name="Ohishi K."/>
            <person name="Motoyama A."/>
            <person name="Aizu T."/>
            <person name="Enomoto A."/>
            <person name="Kondo K."/>
            <person name="Tanaka S."/>
            <person name="Hara Y."/>
            <person name="Koshikawa S."/>
            <person name="Sagara H."/>
            <person name="Miura T."/>
            <person name="Yokobori S."/>
            <person name="Miyagawa K."/>
            <person name="Suzuki Y."/>
            <person name="Kubo T."/>
            <person name="Oyama M."/>
            <person name="Kohara Y."/>
            <person name="Fujiyama A."/>
            <person name="Arakawa K."/>
            <person name="Katayama T."/>
            <person name="Toyoda A."/>
            <person name="Kunieda T."/>
        </authorList>
    </citation>
    <scope>NUCLEOTIDE SEQUENCE [LARGE SCALE GENOMIC DNA]</scope>
    <source>
        <strain evidence="3 4">YOKOZUNA-1</strain>
    </source>
</reference>
<keyword evidence="4" id="KW-1185">Reference proteome</keyword>
<evidence type="ECO:0000313" key="4">
    <source>
        <dbReference type="Proteomes" id="UP000186922"/>
    </source>
</evidence>
<feature type="chain" id="PRO_5008897786" evidence="2">
    <location>
        <begin position="17"/>
        <end position="101"/>
    </location>
</feature>